<dbReference type="InterPro" id="IPR019563">
    <property type="entry name" value="GH97_catalytic"/>
</dbReference>
<dbReference type="Pfam" id="PF14508">
    <property type="entry name" value="GH97_N"/>
    <property type="match status" value="1"/>
</dbReference>
<dbReference type="KEGG" id="ncb:C0V82_01180"/>
<dbReference type="SUPFAM" id="SSF51445">
    <property type="entry name" value="(Trans)glycosidases"/>
    <property type="match status" value="1"/>
</dbReference>
<gene>
    <name evidence="4" type="ORF">C0V82_01180</name>
</gene>
<dbReference type="InterPro" id="IPR014718">
    <property type="entry name" value="GH-type_carb-bd"/>
</dbReference>
<name>A0A2K9N785_9PROT</name>
<dbReference type="AlphaFoldDB" id="A0A2K9N785"/>
<feature type="domain" description="Glycosyl-hydrolase 97 C-terminal oligomerisation" evidence="3">
    <location>
        <begin position="545"/>
        <end position="642"/>
    </location>
</feature>
<evidence type="ECO:0000313" key="5">
    <source>
        <dbReference type="Proteomes" id="UP000234752"/>
    </source>
</evidence>
<accession>A0A2K9N785</accession>
<evidence type="ECO:0000313" key="4">
    <source>
        <dbReference type="EMBL" id="AUN29013.1"/>
    </source>
</evidence>
<dbReference type="Pfam" id="PF10566">
    <property type="entry name" value="Glyco_hydro_97"/>
    <property type="match status" value="1"/>
</dbReference>
<dbReference type="Pfam" id="PF14509">
    <property type="entry name" value="GH97_C"/>
    <property type="match status" value="1"/>
</dbReference>
<dbReference type="Gene3D" id="3.20.20.70">
    <property type="entry name" value="Aldolase class I"/>
    <property type="match status" value="1"/>
</dbReference>
<organism evidence="4 5">
    <name type="scientific">Niveispirillum cyanobacteriorum</name>
    <dbReference type="NCBI Taxonomy" id="1612173"/>
    <lineage>
        <taxon>Bacteria</taxon>
        <taxon>Pseudomonadati</taxon>
        <taxon>Pseudomonadota</taxon>
        <taxon>Alphaproteobacteria</taxon>
        <taxon>Rhodospirillales</taxon>
        <taxon>Azospirillaceae</taxon>
        <taxon>Niveispirillum</taxon>
    </lineage>
</organism>
<dbReference type="Gene3D" id="2.70.98.10">
    <property type="match status" value="1"/>
</dbReference>
<sequence>MVISPSRRGLLVGAAALPLATGTQVLAQSNTISHNVTSPDGKLVLRVDATGPRWSVIYRGREVIAPSPLALKLADGSLLGPGASATGVSRRTITGTWTPPYGIRTSSTENCGELTVTFTDAARKISFALVARAYDAGVAIRFRLLSAPTPTLTLTGEATEFRLPAEAVLYVSRDEGEYQRTVQTNVAPVPHPDLTESCDQEVLADTPITAQLSDGTTLLISESDRIHYPRVMLRSGPSGLVTHLMRFPGRATGYSGPGTTPPEDSFTVPVPFDTPWRVVMAGPDEKSLIETQDLIPTLATPNILGDVSWIKPGRAVRIREYTTQAGLDTVDFAAARKLDFVEWDAHWYGDGTDPSDATYAIPAIDIRRVIDYARSKGLGMILYVDRVPAMRQLDAIVKTYQSWGVAGIKFGFIWEGRQSDVDFIHNLVKVCGEHKLLVNLHDNLRPAGLERTLPNYVALEGVRGNEQFPTSRNNCTLPFTRALSGPIDYTICYANPKNQTTNAHQLAMAAIYYNPQTFLYWYDKPSKYAGRDWPELAFFDECPTVWSDTKALSGKIGEHVVVARKARDGRWFLGAITSEMGITLAIDLSFLGDGHWTVRRFADGAPSAPVNRTPVTITTEKVRAGGKLEMVLSPHGGQAMIFERA</sequence>
<keyword evidence="5" id="KW-1185">Reference proteome</keyword>
<dbReference type="Proteomes" id="UP000234752">
    <property type="component" value="Chromosome eg_1"/>
</dbReference>
<proteinExistence type="predicted"/>
<dbReference type="InterPro" id="IPR013785">
    <property type="entry name" value="Aldolase_TIM"/>
</dbReference>
<dbReference type="EMBL" id="CP025611">
    <property type="protein sequence ID" value="AUN29013.1"/>
    <property type="molecule type" value="Genomic_DNA"/>
</dbReference>
<dbReference type="InterPro" id="IPR029486">
    <property type="entry name" value="GH97_N"/>
</dbReference>
<dbReference type="GO" id="GO:0030246">
    <property type="term" value="F:carbohydrate binding"/>
    <property type="evidence" value="ECO:0007669"/>
    <property type="project" value="InterPro"/>
</dbReference>
<protein>
    <submittedName>
        <fullName evidence="4">Glycoside hydrolase family 97</fullName>
    </submittedName>
</protein>
<evidence type="ECO:0000259" key="2">
    <source>
        <dbReference type="Pfam" id="PF14508"/>
    </source>
</evidence>
<dbReference type="InterPro" id="IPR052720">
    <property type="entry name" value="Glycosyl_hydrolase_97"/>
</dbReference>
<feature type="domain" description="Glycosyl-hydrolase 97 catalytic" evidence="1">
    <location>
        <begin position="322"/>
        <end position="462"/>
    </location>
</feature>
<dbReference type="GO" id="GO:0016787">
    <property type="term" value="F:hydrolase activity"/>
    <property type="evidence" value="ECO:0007669"/>
    <property type="project" value="UniProtKB-KW"/>
</dbReference>
<dbReference type="PANTHER" id="PTHR35803:SF3">
    <property type="entry name" value="ALPHA-GLUCOSIDASE"/>
    <property type="match status" value="1"/>
</dbReference>
<feature type="domain" description="Glycosyl-hydrolase 97 N-terminal" evidence="2">
    <location>
        <begin position="36"/>
        <end position="301"/>
    </location>
</feature>
<dbReference type="InterPro" id="IPR017853">
    <property type="entry name" value="GH"/>
</dbReference>
<keyword evidence="4" id="KW-0378">Hydrolase</keyword>
<evidence type="ECO:0000259" key="1">
    <source>
        <dbReference type="Pfam" id="PF10566"/>
    </source>
</evidence>
<dbReference type="PANTHER" id="PTHR35803">
    <property type="entry name" value="GLUCAN 1,4-ALPHA-GLUCOSIDASE SUSB-RELATED"/>
    <property type="match status" value="1"/>
</dbReference>
<dbReference type="InterPro" id="IPR029483">
    <property type="entry name" value="GH97_C"/>
</dbReference>
<reference evidence="4 5" key="1">
    <citation type="submission" date="2017-12" db="EMBL/GenBank/DDBJ databases">
        <title>Genomes of bacteria within cyanobacterial aggregates.</title>
        <authorList>
            <person name="Cai H."/>
        </authorList>
    </citation>
    <scope>NUCLEOTIDE SEQUENCE [LARGE SCALE GENOMIC DNA]</scope>
    <source>
        <strain evidence="4 5">TH16</strain>
    </source>
</reference>
<evidence type="ECO:0000259" key="3">
    <source>
        <dbReference type="Pfam" id="PF14509"/>
    </source>
</evidence>